<organism evidence="2 3">
    <name type="scientific">Prorocentrum cordatum</name>
    <dbReference type="NCBI Taxonomy" id="2364126"/>
    <lineage>
        <taxon>Eukaryota</taxon>
        <taxon>Sar</taxon>
        <taxon>Alveolata</taxon>
        <taxon>Dinophyceae</taxon>
        <taxon>Prorocentrales</taxon>
        <taxon>Prorocentraceae</taxon>
        <taxon>Prorocentrum</taxon>
    </lineage>
</organism>
<reference evidence="2" key="1">
    <citation type="submission" date="2023-10" db="EMBL/GenBank/DDBJ databases">
        <authorList>
            <person name="Chen Y."/>
            <person name="Shah S."/>
            <person name="Dougan E. K."/>
            <person name="Thang M."/>
            <person name="Chan C."/>
        </authorList>
    </citation>
    <scope>NUCLEOTIDE SEQUENCE [LARGE SCALE GENOMIC DNA]</scope>
</reference>
<feature type="non-terminal residue" evidence="2">
    <location>
        <position position="376"/>
    </location>
</feature>
<feature type="region of interest" description="Disordered" evidence="1">
    <location>
        <begin position="166"/>
        <end position="187"/>
    </location>
</feature>
<gene>
    <name evidence="2" type="ORF">PCOR1329_LOCUS13310</name>
</gene>
<feature type="region of interest" description="Disordered" evidence="1">
    <location>
        <begin position="319"/>
        <end position="376"/>
    </location>
</feature>
<dbReference type="Proteomes" id="UP001189429">
    <property type="component" value="Unassembled WGS sequence"/>
</dbReference>
<proteinExistence type="predicted"/>
<evidence type="ECO:0000313" key="2">
    <source>
        <dbReference type="EMBL" id="CAK0807421.1"/>
    </source>
</evidence>
<keyword evidence="3" id="KW-1185">Reference proteome</keyword>
<comment type="caution">
    <text evidence="2">The sequence shown here is derived from an EMBL/GenBank/DDBJ whole genome shotgun (WGS) entry which is preliminary data.</text>
</comment>
<accession>A0ABN9QMT2</accession>
<feature type="region of interest" description="Disordered" evidence="1">
    <location>
        <begin position="275"/>
        <end position="305"/>
    </location>
</feature>
<feature type="compositionally biased region" description="Low complexity" evidence="1">
    <location>
        <begin position="9"/>
        <end position="26"/>
    </location>
</feature>
<protein>
    <submittedName>
        <fullName evidence="2">Uncharacterized protein</fullName>
    </submittedName>
</protein>
<sequence>PAALAALTARLESPRSAPRSPRSPAAGVHRAALGEEPLEVPLVEEPREVLAEDDGGTRRPPKRSLRSSAGSAALQRDPAPSKPGSSRASIPDLPSRRPSCSAKLSRACTLPPMDLPMYPSDRGRFSRGSMMWFGARDQARELFPRDPDAGASEASGSEALPAVLEPAAAAAEPAAARQGTGAGRAAGNRPVAEQFCRALARELGACQDDGEVDRLLRLVQKVTSSTSSDTFSTSGAQAYRLREALRPLRESSAGPALGYSHRLWVTRAIEKQAQRRRQQIASGTADKAGGRGRVGGLQGIAREERSPRITWQLQVHAADLPRGGAEAESGRDGDAGAAGQPAGERRACPHPRPRRGGGGASLHRRAAASRPAEERR</sequence>
<dbReference type="EMBL" id="CAUYUJ010003927">
    <property type="protein sequence ID" value="CAK0807421.1"/>
    <property type="molecule type" value="Genomic_DNA"/>
</dbReference>
<feature type="non-terminal residue" evidence="2">
    <location>
        <position position="1"/>
    </location>
</feature>
<evidence type="ECO:0000313" key="3">
    <source>
        <dbReference type="Proteomes" id="UP001189429"/>
    </source>
</evidence>
<evidence type="ECO:0000256" key="1">
    <source>
        <dbReference type="SAM" id="MobiDB-lite"/>
    </source>
</evidence>
<feature type="region of interest" description="Disordered" evidence="1">
    <location>
        <begin position="1"/>
        <end position="126"/>
    </location>
</feature>
<name>A0ABN9QMT2_9DINO</name>